<dbReference type="AlphaFoldDB" id="A0A7W1X811"/>
<feature type="transmembrane region" description="Helical" evidence="9">
    <location>
        <begin position="154"/>
        <end position="173"/>
    </location>
</feature>
<feature type="transmembrane region" description="Helical" evidence="9">
    <location>
        <begin position="242"/>
        <end position="261"/>
    </location>
</feature>
<feature type="transmembrane region" description="Helical" evidence="9">
    <location>
        <begin position="47"/>
        <end position="66"/>
    </location>
</feature>
<feature type="transmembrane region" description="Helical" evidence="9">
    <location>
        <begin position="87"/>
        <end position="110"/>
    </location>
</feature>
<reference evidence="10 11" key="1">
    <citation type="submission" date="2020-07" db="EMBL/GenBank/DDBJ databases">
        <authorList>
            <person name="Feng H."/>
        </authorList>
    </citation>
    <scope>NUCLEOTIDE SEQUENCE [LARGE SCALE GENOMIC DNA]</scope>
    <source>
        <strain evidence="11">s-11</strain>
    </source>
</reference>
<comment type="caution">
    <text evidence="10">The sequence shown here is derived from an EMBL/GenBank/DDBJ whole genome shotgun (WGS) entry which is preliminary data.</text>
</comment>
<evidence type="ECO:0000256" key="1">
    <source>
        <dbReference type="ARBA" id="ARBA00004429"/>
    </source>
</evidence>
<keyword evidence="4" id="KW-0997">Cell inner membrane</keyword>
<dbReference type="EMBL" id="JACEIP010000002">
    <property type="protein sequence ID" value="MBA4541736.1"/>
    <property type="molecule type" value="Genomic_DNA"/>
</dbReference>
<dbReference type="PANTHER" id="PTHR30574:SF1">
    <property type="entry name" value="SULPHUR TRANSPORT DOMAIN-CONTAINING PROTEIN"/>
    <property type="match status" value="1"/>
</dbReference>
<dbReference type="GO" id="GO:0005886">
    <property type="term" value="C:plasma membrane"/>
    <property type="evidence" value="ECO:0007669"/>
    <property type="project" value="UniProtKB-SubCell"/>
</dbReference>
<feature type="transmembrane region" description="Helical" evidence="9">
    <location>
        <begin position="21"/>
        <end position="41"/>
    </location>
</feature>
<feature type="transmembrane region" description="Helical" evidence="9">
    <location>
        <begin position="340"/>
        <end position="359"/>
    </location>
</feature>
<keyword evidence="7 9" id="KW-0472">Membrane</keyword>
<feature type="transmembrane region" description="Helical" evidence="9">
    <location>
        <begin position="365"/>
        <end position="392"/>
    </location>
</feature>
<dbReference type="Pfam" id="PF04143">
    <property type="entry name" value="Sulf_transp"/>
    <property type="match status" value="1"/>
</dbReference>
<feature type="transmembrane region" description="Helical" evidence="9">
    <location>
        <begin position="315"/>
        <end position="333"/>
    </location>
</feature>
<keyword evidence="11" id="KW-1185">Reference proteome</keyword>
<keyword evidence="5 9" id="KW-0812">Transmembrane</keyword>
<name>A0A7W1X811_9BACL</name>
<proteinExistence type="inferred from homology"/>
<dbReference type="OrthoDB" id="9794165at2"/>
<keyword evidence="3" id="KW-1003">Cell membrane</keyword>
<accession>A0A7W1X811</accession>
<gene>
    <name evidence="10" type="ORF">H1164_02320</name>
</gene>
<keyword evidence="6 9" id="KW-1133">Transmembrane helix</keyword>
<evidence type="ECO:0000256" key="9">
    <source>
        <dbReference type="SAM" id="Phobius"/>
    </source>
</evidence>
<evidence type="ECO:0000256" key="4">
    <source>
        <dbReference type="ARBA" id="ARBA00022519"/>
    </source>
</evidence>
<dbReference type="PANTHER" id="PTHR30574">
    <property type="entry name" value="INNER MEMBRANE PROTEIN YEDE"/>
    <property type="match status" value="1"/>
</dbReference>
<comment type="subcellular location">
    <subcellularLocation>
        <location evidence="1">Cell inner membrane</location>
        <topology evidence="1">Multi-pass membrane protein</topology>
    </subcellularLocation>
</comment>
<comment type="similarity">
    <text evidence="8">Belongs to the TsuA/YedE (TC 9.B.102) family.</text>
</comment>
<protein>
    <submittedName>
        <fullName evidence="10">YeeE/YedE family protein</fullName>
    </submittedName>
</protein>
<feature type="transmembrane region" description="Helical" evidence="9">
    <location>
        <begin position="122"/>
        <end position="147"/>
    </location>
</feature>
<dbReference type="Proteomes" id="UP000530514">
    <property type="component" value="Unassembled WGS sequence"/>
</dbReference>
<evidence type="ECO:0000256" key="3">
    <source>
        <dbReference type="ARBA" id="ARBA00022475"/>
    </source>
</evidence>
<evidence type="ECO:0000256" key="7">
    <source>
        <dbReference type="ARBA" id="ARBA00023136"/>
    </source>
</evidence>
<organism evidence="10 11">
    <name type="scientific">Thermoactinomyces daqus</name>
    <dbReference type="NCBI Taxonomy" id="1329516"/>
    <lineage>
        <taxon>Bacteria</taxon>
        <taxon>Bacillati</taxon>
        <taxon>Bacillota</taxon>
        <taxon>Bacilli</taxon>
        <taxon>Bacillales</taxon>
        <taxon>Thermoactinomycetaceae</taxon>
        <taxon>Thermoactinomyces</taxon>
    </lineage>
</organism>
<evidence type="ECO:0000313" key="11">
    <source>
        <dbReference type="Proteomes" id="UP000530514"/>
    </source>
</evidence>
<sequence>MPQTSLKSAPSIHSRLPGLKAPLVWIAILAFIVLGAFVYRYGWQKELLFIIGVLLGVALYHARFGFTSAFRELLSVGQGQGLRAHMLMLAIASVLFAVIFSTGTTLTGAAPQGNVEPIGISLVFGSFLFGIGMQLGGACASGCLYRVSGGTPSFILTLIGFIAGSVWAAYHWQFWSKDLPSLPPVSLATSTGLGYGGAALLQLILFAGIVLFTYWIAKRKNPPPRKPVPTAQGWKRIIRGSWPLWVSAIVLAVLNALTLFISGQPWGITSAFALWGSKILQSFGVDVSSWVYWSGAKAKALQSPILADKTSLMDFGIIIGAFFAAAASGTFKVQKIPFKIHLASLIGGIMMGYGARLAYGCNIGSYFSGIASFSLHGWIWAIFALLGTYAGLKLRPLFGLKNPKQSDSFC</sequence>
<evidence type="ECO:0000256" key="8">
    <source>
        <dbReference type="ARBA" id="ARBA00035655"/>
    </source>
</evidence>
<evidence type="ECO:0000256" key="2">
    <source>
        <dbReference type="ARBA" id="ARBA00022448"/>
    </source>
</evidence>
<keyword evidence="2" id="KW-0813">Transport</keyword>
<evidence type="ECO:0000313" key="10">
    <source>
        <dbReference type="EMBL" id="MBA4541736.1"/>
    </source>
</evidence>
<evidence type="ECO:0000256" key="6">
    <source>
        <dbReference type="ARBA" id="ARBA00022989"/>
    </source>
</evidence>
<feature type="transmembrane region" description="Helical" evidence="9">
    <location>
        <begin position="193"/>
        <end position="217"/>
    </location>
</feature>
<evidence type="ECO:0000256" key="5">
    <source>
        <dbReference type="ARBA" id="ARBA00022692"/>
    </source>
</evidence>
<dbReference type="InterPro" id="IPR007272">
    <property type="entry name" value="Sulf_transp_TsuA/YedE"/>
</dbReference>